<evidence type="ECO:0000259" key="10">
    <source>
        <dbReference type="Pfam" id="PF00675"/>
    </source>
</evidence>
<dbReference type="EMBL" id="JANCYW010000001">
    <property type="protein sequence ID" value="KAK4534042.1"/>
    <property type="molecule type" value="Genomic_DNA"/>
</dbReference>
<dbReference type="GO" id="GO:0004222">
    <property type="term" value="F:metalloendopeptidase activity"/>
    <property type="evidence" value="ECO:0007669"/>
    <property type="project" value="InterPro"/>
</dbReference>
<accession>A0AAV9INW3</accession>
<evidence type="ECO:0000256" key="6">
    <source>
        <dbReference type="ARBA" id="ARBA00022833"/>
    </source>
</evidence>
<keyword evidence="5" id="KW-0378">Hydrolase</keyword>
<dbReference type="InterPro" id="IPR011765">
    <property type="entry name" value="Pept_M16_N"/>
</dbReference>
<evidence type="ECO:0000256" key="2">
    <source>
        <dbReference type="ARBA" id="ARBA00007261"/>
    </source>
</evidence>
<dbReference type="Pfam" id="PF00675">
    <property type="entry name" value="Peptidase_M16"/>
    <property type="match status" value="1"/>
</dbReference>
<dbReference type="InterPro" id="IPR007863">
    <property type="entry name" value="Peptidase_M16_C"/>
</dbReference>
<dbReference type="AlphaFoldDB" id="A0AAV9INW3"/>
<comment type="cofactor">
    <cofactor evidence="1">
        <name>Zn(2+)</name>
        <dbReference type="ChEBI" id="CHEBI:29105"/>
    </cofactor>
</comment>
<dbReference type="FunFam" id="3.30.830.10:FF:000005">
    <property type="entry name" value="nardilysin isoform X1"/>
    <property type="match status" value="1"/>
</dbReference>
<organism evidence="14 15">
    <name type="scientific">Cyanidium caldarium</name>
    <name type="common">Red alga</name>
    <dbReference type="NCBI Taxonomy" id="2771"/>
    <lineage>
        <taxon>Eukaryota</taxon>
        <taxon>Rhodophyta</taxon>
        <taxon>Bangiophyceae</taxon>
        <taxon>Cyanidiales</taxon>
        <taxon>Cyanidiaceae</taxon>
        <taxon>Cyanidium</taxon>
    </lineage>
</organism>
<comment type="similarity">
    <text evidence="2 8">Belongs to the peptidase M16 family.</text>
</comment>
<dbReference type="GO" id="GO:0005739">
    <property type="term" value="C:mitochondrion"/>
    <property type="evidence" value="ECO:0007669"/>
    <property type="project" value="TreeGrafter"/>
</dbReference>
<keyword evidence="4" id="KW-0479">Metal-binding</keyword>
<feature type="compositionally biased region" description="Polar residues" evidence="9">
    <location>
        <begin position="1"/>
        <end position="10"/>
    </location>
</feature>
<reference evidence="14 15" key="1">
    <citation type="submission" date="2022-07" db="EMBL/GenBank/DDBJ databases">
        <title>Genome-wide signatures of adaptation to extreme environments.</title>
        <authorList>
            <person name="Cho C.H."/>
            <person name="Yoon H.S."/>
        </authorList>
    </citation>
    <scope>NUCLEOTIDE SEQUENCE [LARGE SCALE GENOMIC DNA]</scope>
    <source>
        <strain evidence="14 15">DBV 063 E5</strain>
    </source>
</reference>
<dbReference type="Pfam" id="PF22456">
    <property type="entry name" value="PqqF-like_C_4"/>
    <property type="match status" value="1"/>
</dbReference>
<keyword evidence="6" id="KW-0862">Zinc</keyword>
<evidence type="ECO:0000259" key="13">
    <source>
        <dbReference type="Pfam" id="PF22456"/>
    </source>
</evidence>
<keyword evidence="7" id="KW-0482">Metalloprotease</keyword>
<dbReference type="GO" id="GO:0005829">
    <property type="term" value="C:cytosol"/>
    <property type="evidence" value="ECO:0007669"/>
    <property type="project" value="TreeGrafter"/>
</dbReference>
<dbReference type="FunFam" id="3.30.830.10:FF:000012">
    <property type="entry name" value="Protease 3"/>
    <property type="match status" value="1"/>
</dbReference>
<dbReference type="SUPFAM" id="SSF63411">
    <property type="entry name" value="LuxS/MPP-like metallohydrolase"/>
    <property type="match status" value="4"/>
</dbReference>
<dbReference type="GO" id="GO:0046872">
    <property type="term" value="F:metal ion binding"/>
    <property type="evidence" value="ECO:0007669"/>
    <property type="project" value="UniProtKB-KW"/>
</dbReference>
<protein>
    <submittedName>
        <fullName evidence="14">Uncharacterized protein</fullName>
    </submittedName>
</protein>
<dbReference type="InterPro" id="IPR032632">
    <property type="entry name" value="Peptidase_M16_M"/>
</dbReference>
<evidence type="ECO:0000256" key="5">
    <source>
        <dbReference type="ARBA" id="ARBA00022801"/>
    </source>
</evidence>
<evidence type="ECO:0000313" key="14">
    <source>
        <dbReference type="EMBL" id="KAK4534042.1"/>
    </source>
</evidence>
<feature type="domain" description="Peptidase M16 C-terminal" evidence="11">
    <location>
        <begin position="214"/>
        <end position="401"/>
    </location>
</feature>
<feature type="domain" description="Coenzyme PQQ synthesis protein F-like C-terminal lobe" evidence="13">
    <location>
        <begin position="874"/>
        <end position="936"/>
    </location>
</feature>
<dbReference type="PANTHER" id="PTHR43690">
    <property type="entry name" value="NARDILYSIN"/>
    <property type="match status" value="1"/>
</dbReference>
<dbReference type="InterPro" id="IPR011249">
    <property type="entry name" value="Metalloenz_LuxS/M16"/>
</dbReference>
<dbReference type="Pfam" id="PF16187">
    <property type="entry name" value="Peptidase_M16_M"/>
    <property type="match status" value="1"/>
</dbReference>
<evidence type="ECO:0000256" key="3">
    <source>
        <dbReference type="ARBA" id="ARBA00022670"/>
    </source>
</evidence>
<dbReference type="InterPro" id="IPR001431">
    <property type="entry name" value="Pept_M16_Zn_BS"/>
</dbReference>
<feature type="region of interest" description="Disordered" evidence="9">
    <location>
        <begin position="1"/>
        <end position="23"/>
    </location>
</feature>
<dbReference type="Pfam" id="PF05193">
    <property type="entry name" value="Peptidase_M16_C"/>
    <property type="match status" value="1"/>
</dbReference>
<evidence type="ECO:0000256" key="1">
    <source>
        <dbReference type="ARBA" id="ARBA00001947"/>
    </source>
</evidence>
<dbReference type="PROSITE" id="PS00143">
    <property type="entry name" value="INSULINASE"/>
    <property type="match status" value="1"/>
</dbReference>
<comment type="caution">
    <text evidence="14">The sequence shown here is derived from an EMBL/GenBank/DDBJ whole genome shotgun (WGS) entry which is preliminary data.</text>
</comment>
<dbReference type="Gene3D" id="3.30.830.10">
    <property type="entry name" value="Metalloenzyme, LuxS/M16 peptidase-like"/>
    <property type="match status" value="4"/>
</dbReference>
<feature type="domain" description="Peptidase M16 middle/third" evidence="12">
    <location>
        <begin position="427"/>
        <end position="731"/>
    </location>
</feature>
<evidence type="ECO:0000256" key="7">
    <source>
        <dbReference type="ARBA" id="ARBA00023049"/>
    </source>
</evidence>
<feature type="domain" description="Peptidase M16 N-terminal" evidence="10">
    <location>
        <begin position="40"/>
        <end position="177"/>
    </location>
</feature>
<dbReference type="GO" id="GO:0043171">
    <property type="term" value="P:peptide catabolic process"/>
    <property type="evidence" value="ECO:0007669"/>
    <property type="project" value="TreeGrafter"/>
</dbReference>
<evidence type="ECO:0000259" key="12">
    <source>
        <dbReference type="Pfam" id="PF16187"/>
    </source>
</evidence>
<dbReference type="InterPro" id="IPR054734">
    <property type="entry name" value="PqqF-like_C_4"/>
</dbReference>
<keyword evidence="15" id="KW-1185">Reference proteome</keyword>
<evidence type="ECO:0000256" key="9">
    <source>
        <dbReference type="SAM" id="MobiDB-lite"/>
    </source>
</evidence>
<feature type="region of interest" description="Disordered" evidence="9">
    <location>
        <begin position="1088"/>
        <end position="1113"/>
    </location>
</feature>
<evidence type="ECO:0000256" key="4">
    <source>
        <dbReference type="ARBA" id="ARBA00022723"/>
    </source>
</evidence>
<keyword evidence="3" id="KW-0645">Protease</keyword>
<name>A0AAV9INW3_CYACA</name>
<sequence length="1113" mass="123514">MQADGETSPSAKPVRSVRPDQSPLDDREYLTFSLSSNGLRVVLVRDAEADRAAACMSVGVGHLSDPPEYPGLAHFCEHMCFLGSDKYPDEGEYREFLSQHGGFANAFTATEETDFGFEVSPEHLLAALDRFAHCFLHPLFAESAVMREVMAVDSEHKMNLHSDAHRVFQLHKSLVQPAHPYSNFGTGCRETLLGDLGEEGQDETARDAACARLRAALWTFHERYYGADNMVLCVFFTGQHSLQQMSDTVVQLFGDVRRARDPHPEAAYDQLPLYAAPAPSAAASSADGIYTCPLGCRFFVEPVKEVRDLQLTFPIPPQRHLYRSKPCKYLAHLIGHEAAGSLLAALKQRAWATALSAGPSHEVSGAALFEVNVALTEAGLAAVDQVVDMVYAYVQMLQRYVDGEAADRPDLPEYIYTEMQTLGEMHFRYRDKDASAFHAAITLASSARHFTAEHLLSGPFLLYERPSRVQLAQLLACLQPDKGIQLLAVKGALSLCRSEARKTVRRGTERWYGTEYAVETHAVPTSRAYATFTDELHLPRPNRFLPRVFDLKAPPPPATPSDSELQPTRLVDDEPHGRVLHHCLDTSFRLPKAIAVFRWEHPLAYDTPRHAVLTKLAVAAIDDALMHTAYDAELAGLTYSIVPTATGLTVTVQGFSDSLPRFTEHVFRAAVNAAGDDDPAAVERSAPDTGQRLFAANVDRLRRSLLNASLKPPYQQVVYQTRVALQQPHWHALYDYVPLLGAENGKGGRDVAGDIVPVTLAEMQMFRAQLFQAAPPESVCLEALLHGNVDAAEARTLYDRCAALLGLTALDAVHGDTAVPSRRRQRCRQVQLPPAPSCTQITFSLPNPEEVNSAVGVYWQTGVCDPEEEVLLDLVSDILDKPVFHELRTVQQLGYVVSSFAYSLHGVQGWWVIVQSSTLRSPWPVAERIMQLLPQLSRERFGMVGTADGPSAFPDAHLNAESLGAYIAALIDRKRERDRNLTERCMRWWSEIDRGTFVYARRERELQILEGMLHAERAPTGEAVARAEALQAVRHFWAERIQHHSGILQVLAVPPGVEAPAEIPPDTIRRAWRCAADVRAWQAQMPAYPPEPEMAQPATCTRHRHPSRSDHIV</sequence>
<dbReference type="Proteomes" id="UP001301350">
    <property type="component" value="Unassembled WGS sequence"/>
</dbReference>
<dbReference type="InterPro" id="IPR050626">
    <property type="entry name" value="Peptidase_M16"/>
</dbReference>
<evidence type="ECO:0000259" key="11">
    <source>
        <dbReference type="Pfam" id="PF05193"/>
    </source>
</evidence>
<gene>
    <name evidence="14" type="ORF">CDCA_CDCA01G0067</name>
</gene>
<proteinExistence type="inferred from homology"/>
<dbReference type="PANTHER" id="PTHR43690:SF18">
    <property type="entry name" value="INSULIN-DEGRADING ENZYME-RELATED"/>
    <property type="match status" value="1"/>
</dbReference>
<evidence type="ECO:0000313" key="15">
    <source>
        <dbReference type="Proteomes" id="UP001301350"/>
    </source>
</evidence>
<evidence type="ECO:0000256" key="8">
    <source>
        <dbReference type="RuleBase" id="RU004447"/>
    </source>
</evidence>
<dbReference type="GO" id="GO:0051603">
    <property type="term" value="P:proteolysis involved in protein catabolic process"/>
    <property type="evidence" value="ECO:0007669"/>
    <property type="project" value="TreeGrafter"/>
</dbReference>